<dbReference type="AlphaFoldDB" id="A0A418NUU8"/>
<keyword evidence="4" id="KW-1185">Reference proteome</keyword>
<evidence type="ECO:0000256" key="1">
    <source>
        <dbReference type="SAM" id="MobiDB-lite"/>
    </source>
</evidence>
<sequence>MPGHADEHRAETDQMPKTAISMPDTPARSSVRRPFARQSRRAIGFSAAAFFASVAVVGGWGISGLETVEDESAPTAQVIFAGGAPQRQATDDATANQELLAEDDYVIGEYGDPASELYADDDDGGWGDNALEKAKGIFASSDSGGRGRRRD</sequence>
<evidence type="ECO:0000313" key="4">
    <source>
        <dbReference type="Proteomes" id="UP000286576"/>
    </source>
</evidence>
<keyword evidence="2" id="KW-0472">Membrane</keyword>
<gene>
    <name evidence="3" type="ORF">D2V07_05465</name>
</gene>
<accession>A0A418NUU8</accession>
<feature type="region of interest" description="Disordered" evidence="1">
    <location>
        <begin position="1"/>
        <end position="35"/>
    </location>
</feature>
<evidence type="ECO:0000313" key="3">
    <source>
        <dbReference type="EMBL" id="RIV87779.1"/>
    </source>
</evidence>
<protein>
    <submittedName>
        <fullName evidence="3">Uncharacterized protein</fullName>
    </submittedName>
</protein>
<reference evidence="3 4" key="1">
    <citation type="submission" date="2018-08" db="EMBL/GenBank/DDBJ databases">
        <title>Erythrobacter zhengii sp.nov., a bacterium isolated from deep-sea sediment.</title>
        <authorList>
            <person name="Fang C."/>
            <person name="Wu Y.-H."/>
            <person name="Sun C."/>
            <person name="Wang H."/>
            <person name="Cheng H."/>
            <person name="Meng F.-X."/>
            <person name="Wang C.-S."/>
            <person name="Xu X.-W."/>
        </authorList>
    </citation>
    <scope>NUCLEOTIDE SEQUENCE [LARGE SCALE GENOMIC DNA]</scope>
    <source>
        <strain evidence="3 4">V18</strain>
    </source>
</reference>
<comment type="caution">
    <text evidence="3">The sequence shown here is derived from an EMBL/GenBank/DDBJ whole genome shotgun (WGS) entry which is preliminary data.</text>
</comment>
<name>A0A418NUU8_9SPHN</name>
<dbReference type="RefSeq" id="WP_119585532.1">
    <property type="nucleotide sequence ID" value="NZ_CAWODQ010000012.1"/>
</dbReference>
<evidence type="ECO:0000256" key="2">
    <source>
        <dbReference type="SAM" id="Phobius"/>
    </source>
</evidence>
<organism evidence="3 4">
    <name type="scientific">Aurantiacibacter zhengii</name>
    <dbReference type="NCBI Taxonomy" id="2307003"/>
    <lineage>
        <taxon>Bacteria</taxon>
        <taxon>Pseudomonadati</taxon>
        <taxon>Pseudomonadota</taxon>
        <taxon>Alphaproteobacteria</taxon>
        <taxon>Sphingomonadales</taxon>
        <taxon>Erythrobacteraceae</taxon>
        <taxon>Aurantiacibacter</taxon>
    </lineage>
</organism>
<dbReference type="EMBL" id="QXFL01000002">
    <property type="protein sequence ID" value="RIV87779.1"/>
    <property type="molecule type" value="Genomic_DNA"/>
</dbReference>
<keyword evidence="2" id="KW-0812">Transmembrane</keyword>
<dbReference type="Proteomes" id="UP000286576">
    <property type="component" value="Unassembled WGS sequence"/>
</dbReference>
<feature type="transmembrane region" description="Helical" evidence="2">
    <location>
        <begin position="42"/>
        <end position="62"/>
    </location>
</feature>
<feature type="compositionally biased region" description="Basic and acidic residues" evidence="1">
    <location>
        <begin position="1"/>
        <end position="14"/>
    </location>
</feature>
<proteinExistence type="predicted"/>
<keyword evidence="2" id="KW-1133">Transmembrane helix</keyword>